<evidence type="ECO:0000313" key="4">
    <source>
        <dbReference type="Proteomes" id="UP001055336"/>
    </source>
</evidence>
<keyword evidence="1" id="KW-0732">Signal</keyword>
<evidence type="ECO:0000256" key="1">
    <source>
        <dbReference type="SAM" id="SignalP"/>
    </source>
</evidence>
<gene>
    <name evidence="3" type="ORF">MKK62_09875</name>
</gene>
<sequence>MSKVAVSIVVAAPSILASSFFLLSAPTVRHLDYKLVDDEALVIIPVDNPAYADAAADLYLKAAGMTVDPDYSNVATLDMPEVVSGGSLNDAVNYGVSELVGKIETEYDAHDFSADDPLYVFGYSQSSVVIGMAEQQLHDYGIDSKALDFVLVGDSASSQGGFLNSFLDEFPTSWQPYIVDLFKEFGADEVLGQVTPNDLFPTQVYSLSGDGWSIYDHGLNNAGLFTDHLEYLGLTTQEIASAGAPVIDGMTEYFTIQDSMVNSLEALLTQLQIADSILF</sequence>
<dbReference type="InterPro" id="IPR013228">
    <property type="entry name" value="PE-PPE_C"/>
</dbReference>
<organism evidence="3 4">
    <name type="scientific">Mycobacterium paraterrae</name>
    <dbReference type="NCBI Taxonomy" id="577492"/>
    <lineage>
        <taxon>Bacteria</taxon>
        <taxon>Bacillati</taxon>
        <taxon>Actinomycetota</taxon>
        <taxon>Actinomycetes</taxon>
        <taxon>Mycobacteriales</taxon>
        <taxon>Mycobacteriaceae</taxon>
        <taxon>Mycobacterium</taxon>
    </lineage>
</organism>
<feature type="domain" description="PE-PPE" evidence="2">
    <location>
        <begin position="87"/>
        <end position="213"/>
    </location>
</feature>
<dbReference type="Pfam" id="PF08237">
    <property type="entry name" value="PE-PPE"/>
    <property type="match status" value="1"/>
</dbReference>
<accession>A0ABY3VVJ5</accession>
<reference evidence="3" key="1">
    <citation type="submission" date="2022-08" db="EMBL/GenBank/DDBJ databases">
        <title>Whole genome sequencing of non-tuberculosis mycobacteria type-strains.</title>
        <authorList>
            <person name="Igarashi Y."/>
            <person name="Osugi A."/>
            <person name="Mitarai S."/>
        </authorList>
    </citation>
    <scope>NUCLEOTIDE SEQUENCE</scope>
    <source>
        <strain evidence="3">DSM 45127</strain>
    </source>
</reference>
<name>A0ABY3VVJ5_9MYCO</name>
<feature type="signal peptide" evidence="1">
    <location>
        <begin position="1"/>
        <end position="24"/>
    </location>
</feature>
<dbReference type="EMBL" id="CP092488">
    <property type="protein sequence ID" value="UMB71515.1"/>
    <property type="molecule type" value="Genomic_DNA"/>
</dbReference>
<keyword evidence="4" id="KW-1185">Reference proteome</keyword>
<dbReference type="Proteomes" id="UP001055336">
    <property type="component" value="Chromosome"/>
</dbReference>
<feature type="chain" id="PRO_5046446518" evidence="1">
    <location>
        <begin position="25"/>
        <end position="279"/>
    </location>
</feature>
<protein>
    <submittedName>
        <fullName evidence="3">PE-PPE domain-containing protein</fullName>
    </submittedName>
</protein>
<evidence type="ECO:0000259" key="2">
    <source>
        <dbReference type="Pfam" id="PF08237"/>
    </source>
</evidence>
<evidence type="ECO:0000313" key="3">
    <source>
        <dbReference type="EMBL" id="UMB71515.1"/>
    </source>
</evidence>
<dbReference type="RefSeq" id="WP_240263266.1">
    <property type="nucleotide sequence ID" value="NZ_CP092488.2"/>
</dbReference>
<proteinExistence type="predicted"/>